<gene>
    <name evidence="2" type="ORF">GCU69_19430</name>
</gene>
<name>A0ABQ7FHQ0_9ACTN</name>
<evidence type="ECO:0000313" key="2">
    <source>
        <dbReference type="EMBL" id="KAF4407473.1"/>
    </source>
</evidence>
<sequence>MPDFTAVTWTVKPGSEERVAELFAGYKRPDSFVMEDAEGNVTGKLIATAVFMKDNRVVRVIEYEGSLPALMRHMAAQDTVRELEEQLAEFLEQPRDTSSPTAFRDFFIANSMRCVAARWSDR</sequence>
<evidence type="ECO:0000259" key="1">
    <source>
        <dbReference type="Pfam" id="PF04486"/>
    </source>
</evidence>
<accession>A0ABQ7FHQ0</accession>
<keyword evidence="3" id="KW-1185">Reference proteome</keyword>
<proteinExistence type="predicted"/>
<dbReference type="InterPro" id="IPR007575">
    <property type="entry name" value="SchA_CurD-like"/>
</dbReference>
<comment type="caution">
    <text evidence="2">The sequence shown here is derived from an EMBL/GenBank/DDBJ whole genome shotgun (WGS) entry which is preliminary data.</text>
</comment>
<reference evidence="2 3" key="1">
    <citation type="submission" date="2019-10" db="EMBL/GenBank/DDBJ databases">
        <title>Streptomyces tenebrisbrunneis sp.nov., an endogenous actinomycete isolated from of Lycium ruthenicum.</title>
        <authorList>
            <person name="Ma L."/>
        </authorList>
    </citation>
    <scope>NUCLEOTIDE SEQUENCE [LARGE SCALE GENOMIC DNA]</scope>
    <source>
        <strain evidence="2 3">TRM 66187</strain>
    </source>
</reference>
<feature type="domain" description="SchA/CurD-like" evidence="1">
    <location>
        <begin position="4"/>
        <end position="116"/>
    </location>
</feature>
<dbReference type="EMBL" id="WHPN01000314">
    <property type="protein sequence ID" value="KAF4407473.1"/>
    <property type="molecule type" value="Genomic_DNA"/>
</dbReference>
<organism evidence="2 3">
    <name type="scientific">Streptomyces lycii</name>
    <dbReference type="NCBI Taxonomy" id="2654337"/>
    <lineage>
        <taxon>Bacteria</taxon>
        <taxon>Bacillati</taxon>
        <taxon>Actinomycetota</taxon>
        <taxon>Actinomycetes</taxon>
        <taxon>Kitasatosporales</taxon>
        <taxon>Streptomycetaceae</taxon>
        <taxon>Streptomyces</taxon>
    </lineage>
</organism>
<dbReference type="RefSeq" id="WP_170315886.1">
    <property type="nucleotide sequence ID" value="NZ_WHPN01000314.1"/>
</dbReference>
<dbReference type="Proteomes" id="UP000621266">
    <property type="component" value="Unassembled WGS sequence"/>
</dbReference>
<dbReference type="Pfam" id="PF04486">
    <property type="entry name" value="SchA_CurD"/>
    <property type="match status" value="1"/>
</dbReference>
<protein>
    <submittedName>
        <fullName evidence="2">SchA/CurD</fullName>
    </submittedName>
</protein>
<evidence type="ECO:0000313" key="3">
    <source>
        <dbReference type="Proteomes" id="UP000621266"/>
    </source>
</evidence>
<dbReference type="Gene3D" id="3.30.70.100">
    <property type="match status" value="1"/>
</dbReference>